<reference evidence="1" key="1">
    <citation type="journal article" date="2021" name="Proc. Natl. Acad. Sci. U.S.A.">
        <title>A Catalog of Tens of Thousands of Viruses from Human Metagenomes Reveals Hidden Associations with Chronic Diseases.</title>
        <authorList>
            <person name="Tisza M.J."/>
            <person name="Buck C.B."/>
        </authorList>
    </citation>
    <scope>NUCLEOTIDE SEQUENCE</scope>
    <source>
        <strain evidence="1">CtfJc17</strain>
    </source>
</reference>
<organism evidence="1">
    <name type="scientific">Myoviridae sp. ctfJc17</name>
    <dbReference type="NCBI Taxonomy" id="2827612"/>
    <lineage>
        <taxon>Viruses</taxon>
        <taxon>Duplodnaviria</taxon>
        <taxon>Heunggongvirae</taxon>
        <taxon>Uroviricota</taxon>
        <taxon>Caudoviricetes</taxon>
    </lineage>
</organism>
<sequence>MEDIIFTTQAVIADGVNPGKLTQEEEAILRLTEEVWNRFLELPINHPMEMNEMAIKIHDIQRMIISRPGFRLNQEMFKRYGKGNSDKG</sequence>
<accession>A0A8S5LQU7</accession>
<protein>
    <submittedName>
        <fullName evidence="1">Uncharacterized protein</fullName>
    </submittedName>
</protein>
<name>A0A8S5LQU7_9CAUD</name>
<dbReference type="EMBL" id="BK015898">
    <property type="protein sequence ID" value="DAD72421.1"/>
    <property type="molecule type" value="Genomic_DNA"/>
</dbReference>
<proteinExistence type="predicted"/>
<evidence type="ECO:0000313" key="1">
    <source>
        <dbReference type="EMBL" id="DAD72421.1"/>
    </source>
</evidence>